<evidence type="ECO:0000256" key="1">
    <source>
        <dbReference type="SAM" id="MobiDB-lite"/>
    </source>
</evidence>
<organism evidence="3 4">
    <name type="scientific">Trichomonas vaginalis (strain ATCC PRA-98 / G3)</name>
    <dbReference type="NCBI Taxonomy" id="412133"/>
    <lineage>
        <taxon>Eukaryota</taxon>
        <taxon>Metamonada</taxon>
        <taxon>Parabasalia</taxon>
        <taxon>Trichomonadida</taxon>
        <taxon>Trichomonadidae</taxon>
        <taxon>Trichomonas</taxon>
    </lineage>
</organism>
<dbReference type="EMBL" id="DS114232">
    <property type="protein sequence ID" value="EAX89127.1"/>
    <property type="molecule type" value="Genomic_DNA"/>
</dbReference>
<feature type="transmembrane region" description="Helical" evidence="2">
    <location>
        <begin position="274"/>
        <end position="297"/>
    </location>
</feature>
<dbReference type="InParanoid" id="A2G143"/>
<reference evidence="3" key="2">
    <citation type="journal article" date="2007" name="Science">
        <title>Draft genome sequence of the sexually transmitted pathogen Trichomonas vaginalis.</title>
        <authorList>
            <person name="Carlton J.M."/>
            <person name="Hirt R.P."/>
            <person name="Silva J.C."/>
            <person name="Delcher A.L."/>
            <person name="Schatz M."/>
            <person name="Zhao Q."/>
            <person name="Wortman J.R."/>
            <person name="Bidwell S.L."/>
            <person name="Alsmark U.C.M."/>
            <person name="Besteiro S."/>
            <person name="Sicheritz-Ponten T."/>
            <person name="Noel C.J."/>
            <person name="Dacks J.B."/>
            <person name="Foster P.G."/>
            <person name="Simillion C."/>
            <person name="Van de Peer Y."/>
            <person name="Miranda-Saavedra D."/>
            <person name="Barton G.J."/>
            <person name="Westrop G.D."/>
            <person name="Mueller S."/>
            <person name="Dessi D."/>
            <person name="Fiori P.L."/>
            <person name="Ren Q."/>
            <person name="Paulsen I."/>
            <person name="Zhang H."/>
            <person name="Bastida-Corcuera F.D."/>
            <person name="Simoes-Barbosa A."/>
            <person name="Brown M.T."/>
            <person name="Hayes R.D."/>
            <person name="Mukherjee M."/>
            <person name="Okumura C.Y."/>
            <person name="Schneider R."/>
            <person name="Smith A.J."/>
            <person name="Vanacova S."/>
            <person name="Villalvazo M."/>
            <person name="Haas B.J."/>
            <person name="Pertea M."/>
            <person name="Feldblyum T.V."/>
            <person name="Utterback T.R."/>
            <person name="Shu C.L."/>
            <person name="Osoegawa K."/>
            <person name="de Jong P.J."/>
            <person name="Hrdy I."/>
            <person name="Horvathova L."/>
            <person name="Zubacova Z."/>
            <person name="Dolezal P."/>
            <person name="Malik S.B."/>
            <person name="Logsdon J.M. Jr."/>
            <person name="Henze K."/>
            <person name="Gupta A."/>
            <person name="Wang C.C."/>
            <person name="Dunne R.L."/>
            <person name="Upcroft J.A."/>
            <person name="Upcroft P."/>
            <person name="White O."/>
            <person name="Salzberg S.L."/>
            <person name="Tang P."/>
            <person name="Chiu C.-H."/>
            <person name="Lee Y.-S."/>
            <person name="Embley T.M."/>
            <person name="Coombs G.H."/>
            <person name="Mottram J.C."/>
            <person name="Tachezy J."/>
            <person name="Fraser-Liggett C.M."/>
            <person name="Johnson P.J."/>
        </authorList>
    </citation>
    <scope>NUCLEOTIDE SEQUENCE [LARGE SCALE GENOMIC DNA]</scope>
    <source>
        <strain evidence="3">G3</strain>
    </source>
</reference>
<dbReference type="Proteomes" id="UP000001542">
    <property type="component" value="Unassembled WGS sequence"/>
</dbReference>
<name>A2G143_TRIV3</name>
<keyword evidence="2" id="KW-0472">Membrane</keyword>
<accession>A2G143</accession>
<dbReference type="VEuPathDB" id="TrichDB:TVAG_008520"/>
<proteinExistence type="predicted"/>
<reference evidence="3" key="1">
    <citation type="submission" date="2006-10" db="EMBL/GenBank/DDBJ databases">
        <authorList>
            <person name="Amadeo P."/>
            <person name="Zhao Q."/>
            <person name="Wortman J."/>
            <person name="Fraser-Liggett C."/>
            <person name="Carlton J."/>
        </authorList>
    </citation>
    <scope>NUCLEOTIDE SEQUENCE</scope>
    <source>
        <strain evidence="3">G3</strain>
    </source>
</reference>
<keyword evidence="2" id="KW-0812">Transmembrane</keyword>
<feature type="compositionally biased region" description="Low complexity" evidence="1">
    <location>
        <begin position="218"/>
        <end position="236"/>
    </location>
</feature>
<dbReference type="VEuPathDB" id="TrichDB:TVAGG3_0790730"/>
<feature type="region of interest" description="Disordered" evidence="1">
    <location>
        <begin position="214"/>
        <end position="236"/>
    </location>
</feature>
<protein>
    <submittedName>
        <fullName evidence="3">Uncharacterized protein</fullName>
    </submittedName>
</protein>
<evidence type="ECO:0000313" key="3">
    <source>
        <dbReference type="EMBL" id="EAX89127.1"/>
    </source>
</evidence>
<gene>
    <name evidence="3" type="ORF">TVAG_008520</name>
</gene>
<dbReference type="AlphaFoldDB" id="A2G143"/>
<keyword evidence="4" id="KW-1185">Reference proteome</keyword>
<evidence type="ECO:0000256" key="2">
    <source>
        <dbReference type="SAM" id="Phobius"/>
    </source>
</evidence>
<sequence>MYVLVGLSQACDLLFDDSLLDYIMNSSEMDELISLLLQVVTFFPSESRKMEVCYKKVILKRNLSIVERFLVYQVYRIKMRRLVSDSKDTLEMISKLKAMNEGCKSSIRSFWDKNTCKNSFLSSMASKVDNVNSFFKSALQNNPNNVRIRNEYANFLVECKCDFDSAAIETIRPDTIGDGKNFFVDTSFRSMVNKFPLYLKQNILDTKGKKIIKRNDGTSKTSSSSNKSNHSSVDSFSMDVERQEVACKKLIRDSKLRLAFNHSIKDGLPIESKLTGILSLINFIVILFFFVGFTIYLNKELSWMRGSYEDLSLAGYSVFYNIYSNVYTLSKFAQDTNRYVDNEEILGDISIDKSTVTILVPSELSLEMKNFVCIKYSKDYLGDLLNSLASQAMDFDIYEMAKELITTQSLMTVCADAKADFIINASLKGQLLVLAFMQNTIMGQYSNGQYFDNIYMSNDYCQIASNFQFISDQSNSVFKAILDYNINKSEKYEI</sequence>
<evidence type="ECO:0000313" key="4">
    <source>
        <dbReference type="Proteomes" id="UP000001542"/>
    </source>
</evidence>
<keyword evidence="2" id="KW-1133">Transmembrane helix</keyword>